<dbReference type="Proteomes" id="UP000236743">
    <property type="component" value="Unassembled WGS sequence"/>
</dbReference>
<organism evidence="1 2">
    <name type="scientific">Bosea lathyri</name>
    <dbReference type="NCBI Taxonomy" id="1036778"/>
    <lineage>
        <taxon>Bacteria</taxon>
        <taxon>Pseudomonadati</taxon>
        <taxon>Pseudomonadota</taxon>
        <taxon>Alphaproteobacteria</taxon>
        <taxon>Hyphomicrobiales</taxon>
        <taxon>Boseaceae</taxon>
        <taxon>Bosea</taxon>
    </lineage>
</organism>
<accession>A0A1H6AUN1</accession>
<protein>
    <submittedName>
        <fullName evidence="1">Uncharacterized protein</fullName>
    </submittedName>
</protein>
<sequence length="93" mass="10221">MADSLAPLIAEFLAWLEREPRSYGEVMDAWRTSCPRLTVWEDAIDLGLIARQSKEGDVLIALTERGHAFLAEYGKRLPGAPQPEPANGATALQ</sequence>
<gene>
    <name evidence="1" type="ORF">SAMN04488115_106141</name>
</gene>
<name>A0A1H6AUN1_9HYPH</name>
<evidence type="ECO:0000313" key="2">
    <source>
        <dbReference type="Proteomes" id="UP000236743"/>
    </source>
</evidence>
<proteinExistence type="predicted"/>
<dbReference type="RefSeq" id="WP_200828027.1">
    <property type="nucleotide sequence ID" value="NZ_FNUY01000006.1"/>
</dbReference>
<dbReference type="EMBL" id="FNUY01000006">
    <property type="protein sequence ID" value="SEG52004.1"/>
    <property type="molecule type" value="Genomic_DNA"/>
</dbReference>
<reference evidence="1 2" key="1">
    <citation type="submission" date="2016-10" db="EMBL/GenBank/DDBJ databases">
        <authorList>
            <person name="de Groot N.N."/>
        </authorList>
    </citation>
    <scope>NUCLEOTIDE SEQUENCE [LARGE SCALE GENOMIC DNA]</scope>
    <source>
        <strain evidence="1 2">DSM 26656</strain>
    </source>
</reference>
<evidence type="ECO:0000313" key="1">
    <source>
        <dbReference type="EMBL" id="SEG52004.1"/>
    </source>
</evidence>
<dbReference type="AlphaFoldDB" id="A0A1H6AUN1"/>
<keyword evidence="2" id="KW-1185">Reference proteome</keyword>